<dbReference type="GO" id="GO:0045944">
    <property type="term" value="P:positive regulation of transcription by RNA polymerase II"/>
    <property type="evidence" value="ECO:0007669"/>
    <property type="project" value="TreeGrafter"/>
</dbReference>
<dbReference type="OrthoDB" id="6516673at2759"/>
<evidence type="ECO:0000259" key="4">
    <source>
        <dbReference type="PROSITE" id="PS50172"/>
    </source>
</evidence>
<dbReference type="PANTHER" id="PTHR15321">
    <property type="entry name" value="TUMOR SUPPRESSOR P53-BINDING PROTEIN 1"/>
    <property type="match status" value="1"/>
</dbReference>
<dbReference type="CDD" id="cd17724">
    <property type="entry name" value="BRCT_p53bp1_rpt2"/>
    <property type="match status" value="1"/>
</dbReference>
<dbReference type="Gene3D" id="3.40.50.10190">
    <property type="entry name" value="BRCT domain"/>
    <property type="match status" value="2"/>
</dbReference>
<dbReference type="GO" id="GO:0042393">
    <property type="term" value="F:histone binding"/>
    <property type="evidence" value="ECO:0007669"/>
    <property type="project" value="TreeGrafter"/>
</dbReference>
<evidence type="ECO:0000313" key="6">
    <source>
        <dbReference type="Proteomes" id="UP000887013"/>
    </source>
</evidence>
<dbReference type="InterPro" id="IPR047249">
    <property type="entry name" value="BRCT_p53bp1-like_rpt1"/>
</dbReference>
<dbReference type="GO" id="GO:0000077">
    <property type="term" value="P:DNA damage checkpoint signaling"/>
    <property type="evidence" value="ECO:0007669"/>
    <property type="project" value="TreeGrafter"/>
</dbReference>
<name>A0A8X6SXW5_NEPPI</name>
<accession>A0A8X6SXW5</accession>
<dbReference type="InterPro" id="IPR001357">
    <property type="entry name" value="BRCT_dom"/>
</dbReference>
<dbReference type="AlphaFoldDB" id="A0A8X6SXW5"/>
<feature type="domain" description="BRCT" evidence="4">
    <location>
        <begin position="1"/>
        <end position="83"/>
    </location>
</feature>
<dbReference type="Proteomes" id="UP000887013">
    <property type="component" value="Unassembled WGS sequence"/>
</dbReference>
<evidence type="ECO:0000313" key="5">
    <source>
        <dbReference type="EMBL" id="GFS68331.1"/>
    </source>
</evidence>
<dbReference type="InterPro" id="IPR036420">
    <property type="entry name" value="BRCT_dom_sf"/>
</dbReference>
<dbReference type="SUPFAM" id="SSF52113">
    <property type="entry name" value="BRCT domain"/>
    <property type="match status" value="2"/>
</dbReference>
<dbReference type="GO" id="GO:0005634">
    <property type="term" value="C:nucleus"/>
    <property type="evidence" value="ECO:0007669"/>
    <property type="project" value="UniProtKB-SubCell"/>
</dbReference>
<dbReference type="InterPro" id="IPR047252">
    <property type="entry name" value="TP53BP1-like"/>
</dbReference>
<keyword evidence="6" id="KW-1185">Reference proteome</keyword>
<gene>
    <name evidence="5" type="primary">Tp53bp1</name>
    <name evidence="5" type="ORF">NPIL_680771</name>
</gene>
<sequence>DEIIPFKKEELVDYILSGGGTILDKFDDVQDCTKKNIFLLANTYLRTMKYIQCIAAGICCIKHHWVQNCCFKGEVLNHASYILPAGKSLVNNQIVEWHGKNDVLKGLKLSLISGPDNQFVQTWAPVLLAAKADFVLKWNLPSSKSGGCIYVDVLITNSHCPPDVLVSAKRRKIPIVSCEWIIQSLIAGKCLPYDAHPKFRHDSNE</sequence>
<dbReference type="Pfam" id="PF18428">
    <property type="entry name" value="BRCT_3"/>
    <property type="match status" value="1"/>
</dbReference>
<reference evidence="5" key="1">
    <citation type="submission" date="2020-08" db="EMBL/GenBank/DDBJ databases">
        <title>Multicomponent nature underlies the extraordinary mechanical properties of spider dragline silk.</title>
        <authorList>
            <person name="Kono N."/>
            <person name="Nakamura H."/>
            <person name="Mori M."/>
            <person name="Yoshida Y."/>
            <person name="Ohtoshi R."/>
            <person name="Malay A.D."/>
            <person name="Moran D.A.P."/>
            <person name="Tomita M."/>
            <person name="Numata K."/>
            <person name="Arakawa K."/>
        </authorList>
    </citation>
    <scope>NUCLEOTIDE SEQUENCE</scope>
</reference>
<evidence type="ECO:0000256" key="3">
    <source>
        <dbReference type="ARBA" id="ARBA00023242"/>
    </source>
</evidence>
<organism evidence="5 6">
    <name type="scientific">Nephila pilipes</name>
    <name type="common">Giant wood spider</name>
    <name type="synonym">Nephila maculata</name>
    <dbReference type="NCBI Taxonomy" id="299642"/>
    <lineage>
        <taxon>Eukaryota</taxon>
        <taxon>Metazoa</taxon>
        <taxon>Ecdysozoa</taxon>
        <taxon>Arthropoda</taxon>
        <taxon>Chelicerata</taxon>
        <taxon>Arachnida</taxon>
        <taxon>Araneae</taxon>
        <taxon>Araneomorphae</taxon>
        <taxon>Entelegynae</taxon>
        <taxon>Araneoidea</taxon>
        <taxon>Nephilidae</taxon>
        <taxon>Nephila</taxon>
    </lineage>
</organism>
<dbReference type="CDD" id="cd17745">
    <property type="entry name" value="BRCT_p53bp1_rpt1"/>
    <property type="match status" value="1"/>
</dbReference>
<evidence type="ECO:0000256" key="2">
    <source>
        <dbReference type="ARBA" id="ARBA00022763"/>
    </source>
</evidence>
<comment type="subcellular location">
    <subcellularLocation>
        <location evidence="1">Nucleus</location>
    </subcellularLocation>
</comment>
<dbReference type="PROSITE" id="PS50172">
    <property type="entry name" value="BRCT"/>
    <property type="match status" value="1"/>
</dbReference>
<evidence type="ECO:0000256" key="1">
    <source>
        <dbReference type="ARBA" id="ARBA00004123"/>
    </source>
</evidence>
<keyword evidence="2" id="KW-0227">DNA damage</keyword>
<dbReference type="InterPro" id="IPR047250">
    <property type="entry name" value="BRCT_p53bp1-like_rpt2"/>
</dbReference>
<dbReference type="EMBL" id="BMAW01048893">
    <property type="protein sequence ID" value="GFS68331.1"/>
    <property type="molecule type" value="Genomic_DNA"/>
</dbReference>
<protein>
    <submittedName>
        <fullName evidence="5">TP53-binding protein 1</fullName>
    </submittedName>
</protein>
<keyword evidence="3" id="KW-0539">Nucleus</keyword>
<proteinExistence type="predicted"/>
<dbReference type="PANTHER" id="PTHR15321:SF3">
    <property type="entry name" value="TP53-BINDING PROTEIN 1"/>
    <property type="match status" value="1"/>
</dbReference>
<comment type="caution">
    <text evidence="5">The sequence shown here is derived from an EMBL/GenBank/DDBJ whole genome shotgun (WGS) entry which is preliminary data.</text>
</comment>
<feature type="non-terminal residue" evidence="5">
    <location>
        <position position="1"/>
    </location>
</feature>